<reference evidence="2 3" key="1">
    <citation type="submission" date="2024-06" db="EMBL/GenBank/DDBJ databases">
        <title>The Natural Products Discovery Center: Release of the First 8490 Sequenced Strains for Exploring Actinobacteria Biosynthetic Diversity.</title>
        <authorList>
            <person name="Kalkreuter E."/>
            <person name="Kautsar S.A."/>
            <person name="Yang D."/>
            <person name="Bader C.D."/>
            <person name="Teijaro C.N."/>
            <person name="Fluegel L."/>
            <person name="Davis C.M."/>
            <person name="Simpson J.R."/>
            <person name="Lauterbach L."/>
            <person name="Steele A.D."/>
            <person name="Gui C."/>
            <person name="Meng S."/>
            <person name="Li G."/>
            <person name="Viehrig K."/>
            <person name="Ye F."/>
            <person name="Su P."/>
            <person name="Kiefer A.F."/>
            <person name="Nichols A."/>
            <person name="Cepeda A.J."/>
            <person name="Yan W."/>
            <person name="Fan B."/>
            <person name="Jiang Y."/>
            <person name="Adhikari A."/>
            <person name="Zheng C.-J."/>
            <person name="Schuster L."/>
            <person name="Cowan T.M."/>
            <person name="Smanski M.J."/>
            <person name="Chevrette M.G."/>
            <person name="De Carvalho L.P.S."/>
            <person name="Shen B."/>
        </authorList>
    </citation>
    <scope>NUCLEOTIDE SEQUENCE [LARGE SCALE GENOMIC DNA]</scope>
    <source>
        <strain evidence="2 3">NPDC001694</strain>
    </source>
</reference>
<evidence type="ECO:0000313" key="3">
    <source>
        <dbReference type="Proteomes" id="UP001490365"/>
    </source>
</evidence>
<sequence>MVKAAGRGLSGRPRSIDVPPGRRQGRWRDYRWMDHTAVAGTVVWLRLRTKDAEPILLHQRRQHVLSP</sequence>
<dbReference type="Proteomes" id="UP001490365">
    <property type="component" value="Unassembled WGS sequence"/>
</dbReference>
<keyword evidence="3" id="KW-1185">Reference proteome</keyword>
<accession>A0ABV1TP30</accession>
<protein>
    <recommendedName>
        <fullName evidence="4">Transposase</fullName>
    </recommendedName>
</protein>
<comment type="caution">
    <text evidence="2">The sequence shown here is derived from an EMBL/GenBank/DDBJ whole genome shotgun (WGS) entry which is preliminary data.</text>
</comment>
<proteinExistence type="predicted"/>
<evidence type="ECO:0008006" key="4">
    <source>
        <dbReference type="Google" id="ProtNLM"/>
    </source>
</evidence>
<name>A0ABV1TP30_9ACTN</name>
<evidence type="ECO:0000256" key="1">
    <source>
        <dbReference type="SAM" id="MobiDB-lite"/>
    </source>
</evidence>
<feature type="region of interest" description="Disordered" evidence="1">
    <location>
        <begin position="1"/>
        <end position="24"/>
    </location>
</feature>
<organism evidence="2 3">
    <name type="scientific">Streptomyces sp. 900105755</name>
    <dbReference type="NCBI Taxonomy" id="3154389"/>
    <lineage>
        <taxon>Bacteria</taxon>
        <taxon>Bacillati</taxon>
        <taxon>Actinomycetota</taxon>
        <taxon>Actinomycetes</taxon>
        <taxon>Kitasatosporales</taxon>
        <taxon>Streptomycetaceae</taxon>
        <taxon>Streptomyces</taxon>
    </lineage>
</organism>
<dbReference type="RefSeq" id="WP_351960160.1">
    <property type="nucleotide sequence ID" value="NZ_JBEOZM010000018.1"/>
</dbReference>
<evidence type="ECO:0000313" key="2">
    <source>
        <dbReference type="EMBL" id="MER6271796.1"/>
    </source>
</evidence>
<gene>
    <name evidence="2" type="ORF">ABT211_31555</name>
</gene>
<dbReference type="EMBL" id="JBEOZM010000018">
    <property type="protein sequence ID" value="MER6271796.1"/>
    <property type="molecule type" value="Genomic_DNA"/>
</dbReference>